<protein>
    <submittedName>
        <fullName evidence="1">Uncharacterized protein</fullName>
    </submittedName>
</protein>
<dbReference type="Proteomes" id="UP000652761">
    <property type="component" value="Unassembled WGS sequence"/>
</dbReference>
<keyword evidence="2" id="KW-1185">Reference proteome</keyword>
<accession>A0A843WDQ4</accession>
<name>A0A843WDQ4_COLES</name>
<feature type="non-terminal residue" evidence="1">
    <location>
        <position position="70"/>
    </location>
</feature>
<evidence type="ECO:0000313" key="2">
    <source>
        <dbReference type="Proteomes" id="UP000652761"/>
    </source>
</evidence>
<reference evidence="1" key="1">
    <citation type="submission" date="2017-07" db="EMBL/GenBank/DDBJ databases">
        <title>Taro Niue Genome Assembly and Annotation.</title>
        <authorList>
            <person name="Atibalentja N."/>
            <person name="Keating K."/>
            <person name="Fields C.J."/>
        </authorList>
    </citation>
    <scope>NUCLEOTIDE SEQUENCE</scope>
    <source>
        <strain evidence="1">Niue_2</strain>
        <tissue evidence="1">Leaf</tissue>
    </source>
</reference>
<proteinExistence type="predicted"/>
<gene>
    <name evidence="1" type="ORF">Taro_033853</name>
</gene>
<evidence type="ECO:0000313" key="1">
    <source>
        <dbReference type="EMBL" id="MQM01100.1"/>
    </source>
</evidence>
<comment type="caution">
    <text evidence="1">The sequence shown here is derived from an EMBL/GenBank/DDBJ whole genome shotgun (WGS) entry which is preliminary data.</text>
</comment>
<sequence>MPFRETATINVHIPCCQVHTVNANTYGRQQVNDHTWPPTPTQLQQVLFYFRTQPAPHLHTPHVQTTLASQ</sequence>
<organism evidence="1 2">
    <name type="scientific">Colocasia esculenta</name>
    <name type="common">Wild taro</name>
    <name type="synonym">Arum esculentum</name>
    <dbReference type="NCBI Taxonomy" id="4460"/>
    <lineage>
        <taxon>Eukaryota</taxon>
        <taxon>Viridiplantae</taxon>
        <taxon>Streptophyta</taxon>
        <taxon>Embryophyta</taxon>
        <taxon>Tracheophyta</taxon>
        <taxon>Spermatophyta</taxon>
        <taxon>Magnoliopsida</taxon>
        <taxon>Liliopsida</taxon>
        <taxon>Araceae</taxon>
        <taxon>Aroideae</taxon>
        <taxon>Colocasieae</taxon>
        <taxon>Colocasia</taxon>
    </lineage>
</organism>
<dbReference type="EMBL" id="NMUH01002620">
    <property type="protein sequence ID" value="MQM01100.1"/>
    <property type="molecule type" value="Genomic_DNA"/>
</dbReference>
<dbReference type="AlphaFoldDB" id="A0A843WDQ4"/>